<feature type="signal peptide" evidence="2">
    <location>
        <begin position="1"/>
        <end position="25"/>
    </location>
</feature>
<sequence length="362" mass="36996">MPRRPVAATAVAMLLVGLCTGDALAQQGHGPGGGPSGGAGAGPAGGPGAAGPAVPSGGSGGLAGAPLALDSTAKPAVPDAAIPYAPNPAPAAPAAPPAPIEASKPTKPLLKLTALVTEDSGPIRSGLVWRIYKDERDGDDTRLKLLATMAGGDAEIRLDPGSYLVHAAYGRAGATTRVTIDRMSRQETLILNAGGLKLTASVAGDLPVNPSRVTFDIYSKDVDARGERQALVVGAKPGKVIRLNADTYHVVSHYGDLNAVSRAEIHVNPGKLTEATMYHKAAAVTFKLVAEGGGEALANTNWLVLTPSGDQITESVGAFPTVVLAEGEYSVVAKHNNDVYTRTFTVESGVDRDIEVLADKKQ</sequence>
<evidence type="ECO:0000256" key="1">
    <source>
        <dbReference type="SAM" id="MobiDB-lite"/>
    </source>
</evidence>
<dbReference type="KEGG" id="mflg:ABS361_04320"/>
<feature type="compositionally biased region" description="Gly residues" evidence="1">
    <location>
        <begin position="29"/>
        <end position="49"/>
    </location>
</feature>
<keyword evidence="2" id="KW-0732">Signal</keyword>
<feature type="region of interest" description="Disordered" evidence="1">
    <location>
        <begin position="27"/>
        <end position="61"/>
    </location>
</feature>
<evidence type="ECO:0008006" key="4">
    <source>
        <dbReference type="Google" id="ProtNLM"/>
    </source>
</evidence>
<feature type="chain" id="PRO_5043941556" description="DUF4397 domain-containing protein" evidence="2">
    <location>
        <begin position="26"/>
        <end position="362"/>
    </location>
</feature>
<reference evidence="3" key="1">
    <citation type="submission" date="2024-06" db="EMBL/GenBank/DDBJ databases">
        <title>Methylostella associata gen. nov., sp. nov., a novel Ancalomicrobiaceae-affiliated facultatively methylotrophic bacteria that feed on methanotrophs of the genus Methylococcus.</title>
        <authorList>
            <person name="Saltykova V."/>
            <person name="Danilova O.V."/>
            <person name="Oshkin I.Y."/>
            <person name="Belova S.E."/>
            <person name="Pimenov N.V."/>
            <person name="Dedysh S.N."/>
        </authorList>
    </citation>
    <scope>NUCLEOTIDE SEQUENCE</scope>
    <source>
        <strain evidence="3">S20</strain>
    </source>
</reference>
<evidence type="ECO:0000313" key="3">
    <source>
        <dbReference type="EMBL" id="XBY45516.1"/>
    </source>
</evidence>
<accession>A0AAU7XC29</accession>
<evidence type="ECO:0000256" key="2">
    <source>
        <dbReference type="SAM" id="SignalP"/>
    </source>
</evidence>
<proteinExistence type="predicted"/>
<dbReference type="AlphaFoldDB" id="A0AAU7XC29"/>
<dbReference type="RefSeq" id="WP_407050610.1">
    <property type="nucleotide sequence ID" value="NZ_CP158568.1"/>
</dbReference>
<protein>
    <recommendedName>
        <fullName evidence="4">DUF4397 domain-containing protein</fullName>
    </recommendedName>
</protein>
<dbReference type="EMBL" id="CP158568">
    <property type="protein sequence ID" value="XBY45516.1"/>
    <property type="molecule type" value="Genomic_DNA"/>
</dbReference>
<name>A0AAU7XC29_9HYPH</name>
<gene>
    <name evidence="3" type="ORF">ABS361_04320</name>
</gene>
<organism evidence="3">
    <name type="scientific">Methyloraptor flagellatus</name>
    <dbReference type="NCBI Taxonomy" id="3162530"/>
    <lineage>
        <taxon>Bacteria</taxon>
        <taxon>Pseudomonadati</taxon>
        <taxon>Pseudomonadota</taxon>
        <taxon>Alphaproteobacteria</taxon>
        <taxon>Hyphomicrobiales</taxon>
        <taxon>Ancalomicrobiaceae</taxon>
        <taxon>Methyloraptor</taxon>
    </lineage>
</organism>